<protein>
    <submittedName>
        <fullName evidence="2">Uncharacterized protein</fullName>
    </submittedName>
</protein>
<sequence length="833" mass="90996">MADPPHPEQSSALPQGLVLSRLPEGDRDRILRRLGADNLDTVQETEHLLQVQAAKLFVTVNDFIESLQGTDISAEELIGPRDDILEVVQGLNDYRLVRQTIIGLQKKQGKAIDRIDANLAVVATDIRSKTSDEAGAHRNAEALHGLIESIQTYISGGEGSRTEAGKLIEVTELLGRLEIVNATGPITTGLTTVNENLNTGFSTIRTGFQDVTESLQDVSATVNDSTDKMKELGEAMTATNDRVIQLGSDLAAGFTDITESLQDVSAMANDSKDRVTELGEAMAATNNRITQLGVDVDTTTVSVEALTTTLEDHTTATDSKLDAILQAIHSRPRVAPPPQIVVSSELIRRHPEFDAVARSIAATMVQPPSLREIRNHPDYRSDLQAVARAMPPSADNIRHHPDFEEHVRLVAEERHRETMAGFNPTPQQIRNHPDYQTAVDQAAQEARQQARRDAEQSFTPTAQQIREHPDYQSAVDQAAQEARQQARREAEQAAAPTEQAIRESSLHRELQTQNQRLQRQIDTLTPRPGVKKGARPGDLSVDSSVSSKSPSSPSTRRRVASAATTPTAAHGAKFTSAATERNARETDNTRNHDPFGIPEGNEGQQRGTADVADAGAGASRLPGSGDRESEPQTDPLPPTQSPDPLRQIRTDNDEGIYRRDVDLSVRPRTVQVPPVPQDAPESRRPAYLGPHPEPSTTQYPRILDLTGQDPQGLMTAHGVPDDAIRAILAYRAFRAANPGVRQTASNAVQEYFNAVERGQMKCICAGTTREGAARPADVNEVRGVKDAPYEPRPCPLHRPGGRTYRYACITPDDIDCDRIILHTPEARPGKIRR</sequence>
<evidence type="ECO:0000313" key="3">
    <source>
        <dbReference type="Proteomes" id="UP000243797"/>
    </source>
</evidence>
<gene>
    <name evidence="2" type="ORF">CAC42_5024</name>
</gene>
<feature type="compositionally biased region" description="Basic and acidic residues" evidence="1">
    <location>
        <begin position="500"/>
        <end position="510"/>
    </location>
</feature>
<comment type="caution">
    <text evidence="2">The sequence shown here is derived from an EMBL/GenBank/DDBJ whole genome shotgun (WGS) entry which is preliminary data.</text>
</comment>
<feature type="compositionally biased region" description="Low complexity" evidence="1">
    <location>
        <begin position="540"/>
        <end position="569"/>
    </location>
</feature>
<keyword evidence="3" id="KW-1185">Reference proteome</keyword>
<feature type="region of interest" description="Disordered" evidence="1">
    <location>
        <begin position="437"/>
        <end position="699"/>
    </location>
</feature>
<dbReference type="InParanoid" id="A0A2K1QQ59"/>
<evidence type="ECO:0000313" key="2">
    <source>
        <dbReference type="EMBL" id="PNS17060.1"/>
    </source>
</evidence>
<feature type="compositionally biased region" description="Low complexity" evidence="1">
    <location>
        <begin position="609"/>
        <end position="618"/>
    </location>
</feature>
<dbReference type="Gene3D" id="1.10.287.950">
    <property type="entry name" value="Methyl-accepting chemotaxis protein"/>
    <property type="match status" value="1"/>
</dbReference>
<evidence type="ECO:0000256" key="1">
    <source>
        <dbReference type="SAM" id="MobiDB-lite"/>
    </source>
</evidence>
<proteinExistence type="predicted"/>
<dbReference type="AlphaFoldDB" id="A0A2K1QQ59"/>
<accession>A0A2K1QQ59</accession>
<feature type="compositionally biased region" description="Polar residues" evidence="1">
    <location>
        <begin position="511"/>
        <end position="523"/>
    </location>
</feature>
<feature type="compositionally biased region" description="Basic and acidic residues" evidence="1">
    <location>
        <begin position="646"/>
        <end position="665"/>
    </location>
</feature>
<dbReference type="EMBL" id="NKHZ01000055">
    <property type="protein sequence ID" value="PNS17060.1"/>
    <property type="molecule type" value="Genomic_DNA"/>
</dbReference>
<name>A0A2K1QQ59_9PEZI</name>
<dbReference type="Proteomes" id="UP000243797">
    <property type="component" value="Unassembled WGS sequence"/>
</dbReference>
<reference evidence="2 3" key="1">
    <citation type="submission" date="2017-06" db="EMBL/GenBank/DDBJ databases">
        <title>Draft genome sequence of a variant of Elsinoe murrayae.</title>
        <authorList>
            <person name="Cheng Q."/>
        </authorList>
    </citation>
    <scope>NUCLEOTIDE SEQUENCE [LARGE SCALE GENOMIC DNA]</scope>
    <source>
        <strain evidence="2 3">CQ-2017a</strain>
    </source>
</reference>
<feature type="compositionally biased region" description="Basic and acidic residues" evidence="1">
    <location>
        <begin position="581"/>
        <end position="593"/>
    </location>
</feature>
<organism evidence="2 3">
    <name type="scientific">Sphaceloma murrayae</name>
    <dbReference type="NCBI Taxonomy" id="2082308"/>
    <lineage>
        <taxon>Eukaryota</taxon>
        <taxon>Fungi</taxon>
        <taxon>Dikarya</taxon>
        <taxon>Ascomycota</taxon>
        <taxon>Pezizomycotina</taxon>
        <taxon>Dothideomycetes</taxon>
        <taxon>Dothideomycetidae</taxon>
        <taxon>Myriangiales</taxon>
        <taxon>Elsinoaceae</taxon>
        <taxon>Sphaceloma</taxon>
    </lineage>
</organism>